<dbReference type="InterPro" id="IPR001245">
    <property type="entry name" value="Ser-Thr/Tyr_kinase_cat_dom"/>
</dbReference>
<evidence type="ECO:0000256" key="1">
    <source>
        <dbReference type="ARBA" id="ARBA00022741"/>
    </source>
</evidence>
<dbReference type="InterPro" id="IPR011009">
    <property type="entry name" value="Kinase-like_dom_sf"/>
</dbReference>
<dbReference type="OrthoDB" id="4062651at2759"/>
<dbReference type="PROSITE" id="PS00107">
    <property type="entry name" value="PROTEIN_KINASE_ATP"/>
    <property type="match status" value="1"/>
</dbReference>
<keyword evidence="4" id="KW-0812">Transmembrane</keyword>
<keyword evidence="1 3" id="KW-0547">Nucleotide-binding</keyword>
<keyword evidence="2 3" id="KW-0067">ATP-binding</keyword>
<reference evidence="6" key="1">
    <citation type="submission" date="2022-03" db="EMBL/GenBank/DDBJ databases">
        <authorList>
            <person name="Lindestad O."/>
        </authorList>
    </citation>
    <scope>NUCLEOTIDE SEQUENCE</scope>
</reference>
<evidence type="ECO:0000256" key="3">
    <source>
        <dbReference type="PROSITE-ProRule" id="PRU10141"/>
    </source>
</evidence>
<evidence type="ECO:0000313" key="7">
    <source>
        <dbReference type="Proteomes" id="UP000838756"/>
    </source>
</evidence>
<dbReference type="GO" id="GO:0004672">
    <property type="term" value="F:protein kinase activity"/>
    <property type="evidence" value="ECO:0007669"/>
    <property type="project" value="InterPro"/>
</dbReference>
<proteinExistence type="predicted"/>
<evidence type="ECO:0000259" key="5">
    <source>
        <dbReference type="PROSITE" id="PS50011"/>
    </source>
</evidence>
<sequence length="123" mass="13687">MNVKVPTKHIIPIEHITINKELGMGQFGVVQQGTWATGTQRLQVAIKCLGNERMTSNSTEFLKEAAVMHSIDHPNIVRLYGVVLHLDSLMLVSVLYSILTKLLLELLSCLDALEILYSESISL</sequence>
<dbReference type="Proteomes" id="UP000838756">
    <property type="component" value="Unassembled WGS sequence"/>
</dbReference>
<evidence type="ECO:0000256" key="2">
    <source>
        <dbReference type="ARBA" id="ARBA00022840"/>
    </source>
</evidence>
<comment type="caution">
    <text evidence="6">The sequence shown here is derived from an EMBL/GenBank/DDBJ whole genome shotgun (WGS) entry which is preliminary data.</text>
</comment>
<keyword evidence="4" id="KW-0472">Membrane</keyword>
<evidence type="ECO:0000313" key="6">
    <source>
        <dbReference type="EMBL" id="CAH2227595.1"/>
    </source>
</evidence>
<feature type="domain" description="Protein kinase" evidence="5">
    <location>
        <begin position="16"/>
        <end position="123"/>
    </location>
</feature>
<dbReference type="GO" id="GO:0005524">
    <property type="term" value="F:ATP binding"/>
    <property type="evidence" value="ECO:0007669"/>
    <property type="project" value="UniProtKB-UniRule"/>
</dbReference>
<dbReference type="EMBL" id="CAKXAJ010023226">
    <property type="protein sequence ID" value="CAH2227595.1"/>
    <property type="molecule type" value="Genomic_DNA"/>
</dbReference>
<dbReference type="PANTHER" id="PTHR24418">
    <property type="entry name" value="TYROSINE-PROTEIN KINASE"/>
    <property type="match status" value="1"/>
</dbReference>
<gene>
    <name evidence="6" type="primary">jg12298</name>
    <name evidence="6" type="ORF">PAEG_LOCUS7973</name>
</gene>
<keyword evidence="4" id="KW-1133">Transmembrane helix</keyword>
<dbReference type="SUPFAM" id="SSF56112">
    <property type="entry name" value="Protein kinase-like (PK-like)"/>
    <property type="match status" value="1"/>
</dbReference>
<dbReference type="InterPro" id="IPR050198">
    <property type="entry name" value="Non-receptor_tyrosine_kinases"/>
</dbReference>
<dbReference type="AlphaFoldDB" id="A0A8S4QYX1"/>
<organism evidence="6 7">
    <name type="scientific">Pararge aegeria aegeria</name>
    <dbReference type="NCBI Taxonomy" id="348720"/>
    <lineage>
        <taxon>Eukaryota</taxon>
        <taxon>Metazoa</taxon>
        <taxon>Ecdysozoa</taxon>
        <taxon>Arthropoda</taxon>
        <taxon>Hexapoda</taxon>
        <taxon>Insecta</taxon>
        <taxon>Pterygota</taxon>
        <taxon>Neoptera</taxon>
        <taxon>Endopterygota</taxon>
        <taxon>Lepidoptera</taxon>
        <taxon>Glossata</taxon>
        <taxon>Ditrysia</taxon>
        <taxon>Papilionoidea</taxon>
        <taxon>Nymphalidae</taxon>
        <taxon>Satyrinae</taxon>
        <taxon>Satyrini</taxon>
        <taxon>Parargina</taxon>
        <taxon>Pararge</taxon>
    </lineage>
</organism>
<accession>A0A8S4QYX1</accession>
<dbReference type="InterPro" id="IPR017441">
    <property type="entry name" value="Protein_kinase_ATP_BS"/>
</dbReference>
<keyword evidence="7" id="KW-1185">Reference proteome</keyword>
<protein>
    <submittedName>
        <fullName evidence="6">Jg12298 protein</fullName>
    </submittedName>
</protein>
<dbReference type="Gene3D" id="3.30.200.20">
    <property type="entry name" value="Phosphorylase Kinase, domain 1"/>
    <property type="match status" value="1"/>
</dbReference>
<dbReference type="PROSITE" id="PS50011">
    <property type="entry name" value="PROTEIN_KINASE_DOM"/>
    <property type="match status" value="1"/>
</dbReference>
<feature type="transmembrane region" description="Helical" evidence="4">
    <location>
        <begin position="77"/>
        <end position="98"/>
    </location>
</feature>
<dbReference type="InterPro" id="IPR000719">
    <property type="entry name" value="Prot_kinase_dom"/>
</dbReference>
<dbReference type="Pfam" id="PF07714">
    <property type="entry name" value="PK_Tyr_Ser-Thr"/>
    <property type="match status" value="1"/>
</dbReference>
<feature type="binding site" evidence="3">
    <location>
        <position position="47"/>
    </location>
    <ligand>
        <name>ATP</name>
        <dbReference type="ChEBI" id="CHEBI:30616"/>
    </ligand>
</feature>
<evidence type="ECO:0000256" key="4">
    <source>
        <dbReference type="SAM" id="Phobius"/>
    </source>
</evidence>
<name>A0A8S4QYX1_9NEOP</name>
<dbReference type="GO" id="GO:0002009">
    <property type="term" value="P:morphogenesis of an epithelium"/>
    <property type="evidence" value="ECO:0007669"/>
    <property type="project" value="UniProtKB-ARBA"/>
</dbReference>